<dbReference type="eggNOG" id="COG0237">
    <property type="taxonomic scope" value="Bacteria"/>
</dbReference>
<dbReference type="GO" id="GO:0015979">
    <property type="term" value="P:photosynthesis"/>
    <property type="evidence" value="ECO:0007669"/>
    <property type="project" value="InterPro"/>
</dbReference>
<protein>
    <submittedName>
        <fullName evidence="8">Phycobilisome Linker polypeptide</fullName>
    </submittedName>
</protein>
<comment type="subcellular location">
    <subcellularLocation>
        <location evidence="1">Endomembrane system</location>
    </subcellularLocation>
</comment>
<keyword evidence="3 6" id="KW-0605">Phycobilisome</keyword>
<dbReference type="PROSITE" id="PS51445">
    <property type="entry name" value="PBS_LINKER"/>
    <property type="match status" value="1"/>
</dbReference>
<dbReference type="AlphaFoldDB" id="F4XQ21"/>
<evidence type="ECO:0000259" key="7">
    <source>
        <dbReference type="PROSITE" id="PS51445"/>
    </source>
</evidence>
<comment type="similarity">
    <text evidence="6">Belongs to the phycobilisome linker protein family.</text>
</comment>
<dbReference type="Proteomes" id="UP000003959">
    <property type="component" value="Unassembled WGS sequence"/>
</dbReference>
<evidence type="ECO:0000313" key="8">
    <source>
        <dbReference type="EMBL" id="EGJ33388.1"/>
    </source>
</evidence>
<dbReference type="PANTHER" id="PTHR34011">
    <property type="entry name" value="PHYCOBILISOME 32.1 KDA LINKER POLYPEPTIDE, PHYCOCYANIN-ASSOCIATED, ROD 2-RELATED"/>
    <property type="match status" value="1"/>
</dbReference>
<feature type="domain" description="PBS-linker" evidence="7">
    <location>
        <begin position="4"/>
        <end position="185"/>
    </location>
</feature>
<dbReference type="HOGENOM" id="CLU_1101801_0_0_3"/>
<accession>F4XQ21</accession>
<dbReference type="InterPro" id="IPR001297">
    <property type="entry name" value="PBS_linker_dom"/>
</dbReference>
<proteinExistence type="inferred from homology"/>
<dbReference type="GO" id="GO:0030089">
    <property type="term" value="C:phycobilisome"/>
    <property type="evidence" value="ECO:0007669"/>
    <property type="project" value="UniProtKB-UniRule"/>
</dbReference>
<sequence>MQTLTNNSQLIQSWSTSEIYPISYNGSQGNTISDDDKLLSLKAVYKQLFKENRDIEFHHHASLESAYLNGQLSTRDLVRELLCSDMYVNYVFAVNSNFRFVALCFERVLGRQATQNEIHKWSSLLASEGLITFAQTLTNCDEYIAAFGDDIVPFRRSDKLSSSNQGLPALPKELSIKRYTGIGNVIQHYKSRSLLPWEGNLPPRVVREIGAVVTVAGTIEVVRVILTIAWQAYSTGSL</sequence>
<dbReference type="Pfam" id="PF00427">
    <property type="entry name" value="PBS_linker_poly"/>
    <property type="match status" value="1"/>
</dbReference>
<keyword evidence="4" id="KW-0793">Thylakoid</keyword>
<keyword evidence="5" id="KW-0472">Membrane</keyword>
<gene>
    <name evidence="8" type="ORF">LYNGBM3L_37030</name>
</gene>
<name>F4XQ21_9CYAN</name>
<dbReference type="OrthoDB" id="448032at2"/>
<dbReference type="GO" id="GO:0012505">
    <property type="term" value="C:endomembrane system"/>
    <property type="evidence" value="ECO:0007669"/>
    <property type="project" value="UniProtKB-SubCell"/>
</dbReference>
<keyword evidence="9" id="KW-1185">Reference proteome</keyword>
<dbReference type="InterPro" id="IPR038255">
    <property type="entry name" value="PBS_linker_sf"/>
</dbReference>
<dbReference type="RefSeq" id="WP_008182388.1">
    <property type="nucleotide sequence ID" value="NZ_GL890851.1"/>
</dbReference>
<reference evidence="9" key="1">
    <citation type="journal article" date="2011" name="Proc. Natl. Acad. Sci. U.S.A.">
        <title>Genomic insights into the physiology and ecology of the marine filamentous cyanobacterium Lyngbya majuscula.</title>
        <authorList>
            <person name="Jones A.C."/>
            <person name="Monroe E.A."/>
            <person name="Podell S."/>
            <person name="Hess W.R."/>
            <person name="Klages S."/>
            <person name="Esquenazi E."/>
            <person name="Niessen S."/>
            <person name="Hoover H."/>
            <person name="Rothmann M."/>
            <person name="Lasken R.S."/>
            <person name="Yates J.R.III."/>
            <person name="Reinhardt R."/>
            <person name="Kube M."/>
            <person name="Burkart M.D."/>
            <person name="Allen E.E."/>
            <person name="Dorrestein P.C."/>
            <person name="Gerwick W.H."/>
            <person name="Gerwick L."/>
        </authorList>
    </citation>
    <scope>NUCLEOTIDE SEQUENCE [LARGE SCALE GENOMIC DNA]</scope>
    <source>
        <strain evidence="9">3L</strain>
    </source>
</reference>
<dbReference type="EMBL" id="GL890851">
    <property type="protein sequence ID" value="EGJ33388.1"/>
    <property type="molecule type" value="Genomic_DNA"/>
</dbReference>
<evidence type="ECO:0000256" key="1">
    <source>
        <dbReference type="ARBA" id="ARBA00004308"/>
    </source>
</evidence>
<dbReference type="Gene3D" id="1.10.3130.20">
    <property type="entry name" value="Phycobilisome linker domain"/>
    <property type="match status" value="1"/>
</dbReference>
<evidence type="ECO:0000313" key="9">
    <source>
        <dbReference type="Proteomes" id="UP000003959"/>
    </source>
</evidence>
<organism evidence="8 9">
    <name type="scientific">Moorena producens 3L</name>
    <dbReference type="NCBI Taxonomy" id="489825"/>
    <lineage>
        <taxon>Bacteria</taxon>
        <taxon>Bacillati</taxon>
        <taxon>Cyanobacteriota</taxon>
        <taxon>Cyanophyceae</taxon>
        <taxon>Coleofasciculales</taxon>
        <taxon>Coleofasciculaceae</taxon>
        <taxon>Moorena</taxon>
    </lineage>
</organism>
<evidence type="ECO:0000256" key="2">
    <source>
        <dbReference type="ARBA" id="ARBA00022549"/>
    </source>
</evidence>
<evidence type="ECO:0000256" key="5">
    <source>
        <dbReference type="ARBA" id="ARBA00023136"/>
    </source>
</evidence>
<evidence type="ECO:0000256" key="4">
    <source>
        <dbReference type="ARBA" id="ARBA00023078"/>
    </source>
</evidence>
<evidence type="ECO:0000256" key="6">
    <source>
        <dbReference type="PROSITE-ProRule" id="PRU00775"/>
    </source>
</evidence>
<keyword evidence="2" id="KW-0042">Antenna complex</keyword>
<evidence type="ECO:0000256" key="3">
    <source>
        <dbReference type="ARBA" id="ARBA00022738"/>
    </source>
</evidence>